<dbReference type="Pfam" id="PF08239">
    <property type="entry name" value="SH3_3"/>
    <property type="match status" value="1"/>
</dbReference>
<organism evidence="4 5">
    <name type="scientific">Brotonthovivens ammoniilytica</name>
    <dbReference type="NCBI Taxonomy" id="2981725"/>
    <lineage>
        <taxon>Bacteria</taxon>
        <taxon>Bacillati</taxon>
        <taxon>Bacillota</taxon>
        <taxon>Clostridia</taxon>
        <taxon>Lachnospirales</taxon>
        <taxon>Lachnospiraceae</taxon>
        <taxon>Brotonthovivens</taxon>
    </lineage>
</organism>
<comment type="caution">
    <text evidence="4">The sequence shown here is derived from an EMBL/GenBank/DDBJ whole genome shotgun (WGS) entry which is preliminary data.</text>
</comment>
<evidence type="ECO:0000313" key="4">
    <source>
        <dbReference type="EMBL" id="MCU6761845.1"/>
    </source>
</evidence>
<dbReference type="InterPro" id="IPR017853">
    <property type="entry name" value="GH"/>
</dbReference>
<evidence type="ECO:0000256" key="1">
    <source>
        <dbReference type="SAM" id="Phobius"/>
    </source>
</evidence>
<keyword evidence="5" id="KW-1185">Reference proteome</keyword>
<evidence type="ECO:0000259" key="2">
    <source>
        <dbReference type="PROSITE" id="PS51781"/>
    </source>
</evidence>
<name>A0ABT2TI07_9FIRM</name>
<dbReference type="Gene3D" id="3.10.50.10">
    <property type="match status" value="1"/>
</dbReference>
<keyword evidence="4" id="KW-0378">Hydrolase</keyword>
<dbReference type="Proteomes" id="UP001652442">
    <property type="component" value="Unassembled WGS sequence"/>
</dbReference>
<dbReference type="SUPFAM" id="SSF51445">
    <property type="entry name" value="(Trans)glycosidases"/>
    <property type="match status" value="1"/>
</dbReference>
<dbReference type="PROSITE" id="PS51781">
    <property type="entry name" value="SH3B"/>
    <property type="match status" value="1"/>
</dbReference>
<dbReference type="PROSITE" id="PS51910">
    <property type="entry name" value="GH18_2"/>
    <property type="match status" value="1"/>
</dbReference>
<keyword evidence="1" id="KW-1133">Transmembrane helix</keyword>
<dbReference type="Pfam" id="PF00704">
    <property type="entry name" value="Glyco_hydro_18"/>
    <property type="match status" value="1"/>
</dbReference>
<dbReference type="GO" id="GO:0016787">
    <property type="term" value="F:hydrolase activity"/>
    <property type="evidence" value="ECO:0007669"/>
    <property type="project" value="UniProtKB-KW"/>
</dbReference>
<accession>A0ABT2TI07</accession>
<sequence>MASPMKNKKSISILAIVILIIAVALILILTPLMKRYSPSKDMADYASVYGMSTEDAMLVTVNNSMSEVNGIYKDGQAYVDYDTVHDKINSRFFWDAQEKVLRYTLPEDLVSVTPDSKDYTVGKEKQSTEYTICRMEGDTMYLAMDFVKMYTDLRYKYYDSPNRLTVSTEWGELSYTSVKKGTQIRQKGGIKSPVLTNVSKGDLVTVLEEGNKWDKVCTEDGFIGYIRSKALGKEQKVVCENVNEQPKYSKIKKDFNINMAWHQVTTMAANSKVASVLSSTKGINVISPTWFYLDDNQGGIASLASYDYVNYCHQNDIEVWGLVSNLENSEVDTASVLNTTSTRDNLVNQLIAAAIQYDLDGINVDFEALDSEVGDGFIQFIRELSLKCDNNGIVLSVDNYVPSAYTTLYQRGEQALFADYVVLMAYDEHFSGSDEGSVASIGFVKQGVEDTLKEVPKDQLILGMPLYTRIWEETPSETAEKGYELSSEAVGMSEVDTRLAANGVSPKWLDDCGQYYAEYEKDGKTYKIWIEDQNSIEEKLKVYKEQELAGGAFWKLGFEKSSIWDTVGKYITN</sequence>
<feature type="domain" description="GH18" evidence="3">
    <location>
        <begin position="255"/>
        <end position="573"/>
    </location>
</feature>
<dbReference type="PANTHER" id="PTHR46066">
    <property type="entry name" value="CHITINASE DOMAIN-CONTAINING PROTEIN 1 FAMILY MEMBER"/>
    <property type="match status" value="1"/>
</dbReference>
<keyword evidence="1" id="KW-0472">Membrane</keyword>
<dbReference type="Gene3D" id="2.30.30.40">
    <property type="entry name" value="SH3 Domains"/>
    <property type="match status" value="1"/>
</dbReference>
<proteinExistence type="predicted"/>
<dbReference type="SMART" id="SM00636">
    <property type="entry name" value="Glyco_18"/>
    <property type="match status" value="1"/>
</dbReference>
<dbReference type="PANTHER" id="PTHR46066:SF2">
    <property type="entry name" value="CHITINASE DOMAIN-CONTAINING PROTEIN 1"/>
    <property type="match status" value="1"/>
</dbReference>
<gene>
    <name evidence="4" type="ORF">OCV88_05755</name>
</gene>
<dbReference type="Pfam" id="PF07833">
    <property type="entry name" value="Cu_amine_oxidN1"/>
    <property type="match status" value="1"/>
</dbReference>
<dbReference type="InterPro" id="IPR012854">
    <property type="entry name" value="Cu_amine_oxidase-like_N"/>
</dbReference>
<dbReference type="RefSeq" id="WP_262590796.1">
    <property type="nucleotide sequence ID" value="NZ_JAOQJQ010000002.1"/>
</dbReference>
<evidence type="ECO:0000313" key="5">
    <source>
        <dbReference type="Proteomes" id="UP001652442"/>
    </source>
</evidence>
<protein>
    <submittedName>
        <fullName evidence="4">Glycosyl hydrolase family 18 protein</fullName>
    </submittedName>
</protein>
<feature type="transmembrane region" description="Helical" evidence="1">
    <location>
        <begin position="12"/>
        <end position="33"/>
    </location>
</feature>
<reference evidence="4 5" key="1">
    <citation type="journal article" date="2021" name="ISME Commun">
        <title>Automated analysis of genomic sequences facilitates high-throughput and comprehensive description of bacteria.</title>
        <authorList>
            <person name="Hitch T.C.A."/>
        </authorList>
    </citation>
    <scope>NUCLEOTIDE SEQUENCE [LARGE SCALE GENOMIC DNA]</scope>
    <source>
        <strain evidence="4 5">Sanger_109</strain>
    </source>
</reference>
<feature type="domain" description="SH3b" evidence="2">
    <location>
        <begin position="172"/>
        <end position="235"/>
    </location>
</feature>
<dbReference type="InterPro" id="IPR011583">
    <property type="entry name" value="Chitinase_II/V-like_cat"/>
</dbReference>
<dbReference type="Gene3D" id="3.20.20.80">
    <property type="entry name" value="Glycosidases"/>
    <property type="match status" value="1"/>
</dbReference>
<dbReference type="EMBL" id="JAOQJQ010000002">
    <property type="protein sequence ID" value="MCU6761845.1"/>
    <property type="molecule type" value="Genomic_DNA"/>
</dbReference>
<evidence type="ECO:0000259" key="3">
    <source>
        <dbReference type="PROSITE" id="PS51910"/>
    </source>
</evidence>
<keyword evidence="1" id="KW-0812">Transmembrane</keyword>
<dbReference type="InterPro" id="IPR029070">
    <property type="entry name" value="Chitinase_insertion_sf"/>
</dbReference>
<dbReference type="InterPro" id="IPR001223">
    <property type="entry name" value="Glyco_hydro18_cat"/>
</dbReference>
<dbReference type="InterPro" id="IPR003646">
    <property type="entry name" value="SH3-like_bac-type"/>
</dbReference>